<dbReference type="GO" id="GO:0005886">
    <property type="term" value="C:plasma membrane"/>
    <property type="evidence" value="ECO:0007669"/>
    <property type="project" value="UniProtKB-SubCell"/>
</dbReference>
<feature type="transmembrane region" description="Helical" evidence="7">
    <location>
        <begin position="254"/>
        <end position="276"/>
    </location>
</feature>
<comment type="caution">
    <text evidence="9">The sequence shown here is derived from an EMBL/GenBank/DDBJ whole genome shotgun (WGS) entry which is preliminary data.</text>
</comment>
<evidence type="ECO:0000256" key="7">
    <source>
        <dbReference type="RuleBase" id="RU363032"/>
    </source>
</evidence>
<name>A0A7C4BCA3_9CREN</name>
<evidence type="ECO:0000259" key="8">
    <source>
        <dbReference type="PROSITE" id="PS50928"/>
    </source>
</evidence>
<protein>
    <submittedName>
        <fullName evidence="9">ABC transporter permease</fullName>
    </submittedName>
</protein>
<comment type="subcellular location">
    <subcellularLocation>
        <location evidence="1 7">Cell membrane</location>
        <topology evidence="1 7">Multi-pass membrane protein</topology>
    </subcellularLocation>
</comment>
<dbReference type="Pfam" id="PF19300">
    <property type="entry name" value="BPD_transp_1_N"/>
    <property type="match status" value="1"/>
</dbReference>
<organism evidence="9">
    <name type="scientific">Ignisphaera aggregans</name>
    <dbReference type="NCBI Taxonomy" id="334771"/>
    <lineage>
        <taxon>Archaea</taxon>
        <taxon>Thermoproteota</taxon>
        <taxon>Thermoprotei</taxon>
        <taxon>Desulfurococcales</taxon>
        <taxon>Desulfurococcaceae</taxon>
        <taxon>Ignisphaera</taxon>
    </lineage>
</organism>
<evidence type="ECO:0000256" key="3">
    <source>
        <dbReference type="ARBA" id="ARBA00022475"/>
    </source>
</evidence>
<evidence type="ECO:0000256" key="6">
    <source>
        <dbReference type="ARBA" id="ARBA00023136"/>
    </source>
</evidence>
<accession>A0A7C4BCA3</accession>
<feature type="transmembrane region" description="Helical" evidence="7">
    <location>
        <begin position="12"/>
        <end position="31"/>
    </location>
</feature>
<keyword evidence="4 7" id="KW-0812">Transmembrane</keyword>
<dbReference type="SUPFAM" id="SSF161098">
    <property type="entry name" value="MetI-like"/>
    <property type="match status" value="1"/>
</dbReference>
<gene>
    <name evidence="9" type="ORF">ENV14_03985</name>
</gene>
<feature type="transmembrane region" description="Helical" evidence="7">
    <location>
        <begin position="107"/>
        <end position="126"/>
    </location>
</feature>
<evidence type="ECO:0000256" key="4">
    <source>
        <dbReference type="ARBA" id="ARBA00022692"/>
    </source>
</evidence>
<dbReference type="GO" id="GO:0055085">
    <property type="term" value="P:transmembrane transport"/>
    <property type="evidence" value="ECO:0007669"/>
    <property type="project" value="InterPro"/>
</dbReference>
<evidence type="ECO:0000313" key="9">
    <source>
        <dbReference type="EMBL" id="HGI87535.1"/>
    </source>
</evidence>
<dbReference type="PANTHER" id="PTHR43163">
    <property type="entry name" value="DIPEPTIDE TRANSPORT SYSTEM PERMEASE PROTEIN DPPB-RELATED"/>
    <property type="match status" value="1"/>
</dbReference>
<keyword evidence="6 7" id="KW-0472">Membrane</keyword>
<evidence type="ECO:0000256" key="2">
    <source>
        <dbReference type="ARBA" id="ARBA00022448"/>
    </source>
</evidence>
<reference evidence="9" key="1">
    <citation type="journal article" date="2020" name="mSystems">
        <title>Genome- and Community-Level Interaction Insights into Carbon Utilization and Element Cycling Functions of Hydrothermarchaeota in Hydrothermal Sediment.</title>
        <authorList>
            <person name="Zhou Z."/>
            <person name="Liu Y."/>
            <person name="Xu W."/>
            <person name="Pan J."/>
            <person name="Luo Z.H."/>
            <person name="Li M."/>
        </authorList>
    </citation>
    <scope>NUCLEOTIDE SEQUENCE [LARGE SCALE GENOMIC DNA]</scope>
    <source>
        <strain evidence="9">SpSt-732</strain>
    </source>
</reference>
<feature type="transmembrane region" description="Helical" evidence="7">
    <location>
        <begin position="303"/>
        <end position="327"/>
    </location>
</feature>
<dbReference type="EMBL" id="DTFF01000038">
    <property type="protein sequence ID" value="HGI87535.1"/>
    <property type="molecule type" value="Genomic_DNA"/>
</dbReference>
<dbReference type="InterPro" id="IPR035906">
    <property type="entry name" value="MetI-like_sf"/>
</dbReference>
<keyword evidence="2 7" id="KW-0813">Transport</keyword>
<dbReference type="PANTHER" id="PTHR43163:SF6">
    <property type="entry name" value="DIPEPTIDE TRANSPORT SYSTEM PERMEASE PROTEIN DPPB-RELATED"/>
    <property type="match status" value="1"/>
</dbReference>
<sequence length="337" mass="37188">MLLAYILKRIGLSILVILGIIALSYIMIYIMPGNPAYAWVGKPKGPKAAEAIQVAIRELGLDRPFHVQLYDVTMRFFTFNWGVSLRFKQPVATIAIRSLVATLELLVIAYILAIPLGTLAGTYAALYRGCLGDKIVYTVTSVLIASPRFWLAALAVMLLQVFNVSVFGRIGVEYQTSINIVTGSYIIDSLISLRFDAFLDALTRALPPAILASLYPFALITRIVRLSLSEKLHEEYFRQALSYGIKGLYVVRRYALRSVIPVLAQVMGATIAYSLIDIATIENVFGRDGVGVTLAKAIPYNDYPLIIGLLTLVSIAFVIAFTIADIVHKLIDPRVRI</sequence>
<dbReference type="Gene3D" id="1.10.3720.10">
    <property type="entry name" value="MetI-like"/>
    <property type="match status" value="1"/>
</dbReference>
<proteinExistence type="inferred from homology"/>
<dbReference type="Pfam" id="PF00528">
    <property type="entry name" value="BPD_transp_1"/>
    <property type="match status" value="1"/>
</dbReference>
<evidence type="ECO:0000256" key="5">
    <source>
        <dbReference type="ARBA" id="ARBA00022989"/>
    </source>
</evidence>
<feature type="domain" description="ABC transmembrane type-1" evidence="8">
    <location>
        <begin position="99"/>
        <end position="328"/>
    </location>
</feature>
<dbReference type="InterPro" id="IPR000515">
    <property type="entry name" value="MetI-like"/>
</dbReference>
<evidence type="ECO:0000256" key="1">
    <source>
        <dbReference type="ARBA" id="ARBA00004651"/>
    </source>
</evidence>
<comment type="similarity">
    <text evidence="7">Belongs to the binding-protein-dependent transport system permease family.</text>
</comment>
<keyword evidence="5 7" id="KW-1133">Transmembrane helix</keyword>
<dbReference type="InterPro" id="IPR045621">
    <property type="entry name" value="BPD_transp_1_N"/>
</dbReference>
<dbReference type="AlphaFoldDB" id="A0A7C4BCA3"/>
<keyword evidence="3" id="KW-1003">Cell membrane</keyword>
<dbReference type="PROSITE" id="PS50928">
    <property type="entry name" value="ABC_TM1"/>
    <property type="match status" value="1"/>
</dbReference>